<proteinExistence type="predicted"/>
<gene>
    <name evidence="1" type="ORF">C5745_19355</name>
</gene>
<accession>A0A2S9IVI8</accession>
<comment type="caution">
    <text evidence="1">The sequence shown here is derived from an EMBL/GenBank/DDBJ whole genome shotgun (WGS) entry which is preliminary data.</text>
</comment>
<name>A0A2S9IVI8_9SPHI</name>
<dbReference type="RefSeq" id="WP_105718667.1">
    <property type="nucleotide sequence ID" value="NZ_PVBQ01000027.1"/>
</dbReference>
<dbReference type="AlphaFoldDB" id="A0A2S9IVI8"/>
<reference evidence="1 2" key="1">
    <citation type="submission" date="2018-02" db="EMBL/GenBank/DDBJ databases">
        <title>The draft genome of Sphingobacterium sp. 5JN-11.</title>
        <authorList>
            <person name="Liu L."/>
            <person name="Li L."/>
            <person name="Liang L."/>
            <person name="Zhang X."/>
            <person name="Wang T."/>
        </authorList>
    </citation>
    <scope>NUCLEOTIDE SEQUENCE [LARGE SCALE GENOMIC DNA]</scope>
    <source>
        <strain evidence="1 2">5JN-11</strain>
    </source>
</reference>
<dbReference type="EMBL" id="PVBQ01000027">
    <property type="protein sequence ID" value="PRD44537.1"/>
    <property type="molecule type" value="Genomic_DNA"/>
</dbReference>
<dbReference type="Proteomes" id="UP000239711">
    <property type="component" value="Unassembled WGS sequence"/>
</dbReference>
<dbReference type="OrthoDB" id="980950at2"/>
<evidence type="ECO:0000313" key="2">
    <source>
        <dbReference type="Proteomes" id="UP000239711"/>
    </source>
</evidence>
<protein>
    <submittedName>
        <fullName evidence="1">Uncharacterized protein</fullName>
    </submittedName>
</protein>
<evidence type="ECO:0000313" key="1">
    <source>
        <dbReference type="EMBL" id="PRD44537.1"/>
    </source>
</evidence>
<sequence>MMKYIYTPILIWIICNFIACDNSASSVWLEIRADYVYRVDSIDLQVSGEHEIFIDTILKEENSRYPRFEKLLEISVKQQVKVIFNDVDTSFVVDPKKCGRVIVELTNMHMEKEQPENNKIGELVVGKGYEDIDVTCVSSQ</sequence>
<keyword evidence="2" id="KW-1185">Reference proteome</keyword>
<organism evidence="1 2">
    <name type="scientific">Sphingobacterium haloxyli</name>
    <dbReference type="NCBI Taxonomy" id="2100533"/>
    <lineage>
        <taxon>Bacteria</taxon>
        <taxon>Pseudomonadati</taxon>
        <taxon>Bacteroidota</taxon>
        <taxon>Sphingobacteriia</taxon>
        <taxon>Sphingobacteriales</taxon>
        <taxon>Sphingobacteriaceae</taxon>
        <taxon>Sphingobacterium</taxon>
    </lineage>
</organism>